<dbReference type="InterPro" id="IPR036691">
    <property type="entry name" value="Endo/exonu/phosph_ase_sf"/>
</dbReference>
<proteinExistence type="predicted"/>
<comment type="caution">
    <text evidence="1">The sequence shown here is derived from an EMBL/GenBank/DDBJ whole genome shotgun (WGS) entry which is preliminary data.</text>
</comment>
<keyword evidence="2" id="KW-1185">Reference proteome</keyword>
<name>A0AA38WKG5_9ASTR</name>
<protein>
    <submittedName>
        <fullName evidence="1">Uncharacterized protein</fullName>
    </submittedName>
</protein>
<dbReference type="EMBL" id="JARYMX010000004">
    <property type="protein sequence ID" value="KAJ9553114.1"/>
    <property type="molecule type" value="Genomic_DNA"/>
</dbReference>
<evidence type="ECO:0000313" key="1">
    <source>
        <dbReference type="EMBL" id="KAJ9553114.1"/>
    </source>
</evidence>
<gene>
    <name evidence="1" type="ORF">OSB04_017159</name>
</gene>
<dbReference type="SUPFAM" id="SSF56219">
    <property type="entry name" value="DNase I-like"/>
    <property type="match status" value="1"/>
</dbReference>
<accession>A0AA38WKG5</accession>
<organism evidence="1 2">
    <name type="scientific">Centaurea solstitialis</name>
    <name type="common">yellow star-thistle</name>
    <dbReference type="NCBI Taxonomy" id="347529"/>
    <lineage>
        <taxon>Eukaryota</taxon>
        <taxon>Viridiplantae</taxon>
        <taxon>Streptophyta</taxon>
        <taxon>Embryophyta</taxon>
        <taxon>Tracheophyta</taxon>
        <taxon>Spermatophyta</taxon>
        <taxon>Magnoliopsida</taxon>
        <taxon>eudicotyledons</taxon>
        <taxon>Gunneridae</taxon>
        <taxon>Pentapetalae</taxon>
        <taxon>asterids</taxon>
        <taxon>campanulids</taxon>
        <taxon>Asterales</taxon>
        <taxon>Asteraceae</taxon>
        <taxon>Carduoideae</taxon>
        <taxon>Cardueae</taxon>
        <taxon>Centaureinae</taxon>
        <taxon>Centaurea</taxon>
    </lineage>
</organism>
<reference evidence="1" key="1">
    <citation type="submission" date="2023-03" db="EMBL/GenBank/DDBJ databases">
        <title>Chromosome-scale reference genome and RAD-based genetic map of yellow starthistle (Centaurea solstitialis) reveal putative structural variation and QTLs associated with invader traits.</title>
        <authorList>
            <person name="Reatini B."/>
            <person name="Cang F.A."/>
            <person name="Jiang Q."/>
            <person name="Mckibben M.T.W."/>
            <person name="Barker M.S."/>
            <person name="Rieseberg L.H."/>
            <person name="Dlugosch K.M."/>
        </authorList>
    </citation>
    <scope>NUCLEOTIDE SEQUENCE</scope>
    <source>
        <strain evidence="1">CAN-66</strain>
        <tissue evidence="1">Leaf</tissue>
    </source>
</reference>
<evidence type="ECO:0000313" key="2">
    <source>
        <dbReference type="Proteomes" id="UP001172457"/>
    </source>
</evidence>
<dbReference type="Proteomes" id="UP001172457">
    <property type="component" value="Chromosome 4"/>
</dbReference>
<dbReference type="AlphaFoldDB" id="A0AA38WKG5"/>
<sequence length="205" mass="23609">MQRFRKVRGRVVESQVKSFSANFNETNVPRCQRSAHPFKKGWVKELCKRESPCLLGLQETKLKEVPMQTVASLWGMNDVDYEFSEAMGNSGGLLTIWNKNMFHGQFVDRHFIAVFGKWENKEGLVGCVNKDQAALWTNLDILFAKEERAKEVKLGCFKKGMEEFNDFIRRNSLEDVSLGGSKFTRTSDDGLKQIYKNLCFPRSSY</sequence>